<evidence type="ECO:0000256" key="1">
    <source>
        <dbReference type="SAM" id="Phobius"/>
    </source>
</evidence>
<dbReference type="OrthoDB" id="8641722at2"/>
<keyword evidence="1" id="KW-0812">Transmembrane</keyword>
<keyword evidence="3" id="KW-1185">Reference proteome</keyword>
<reference evidence="2 3" key="1">
    <citation type="submission" date="2017-10" db="EMBL/GenBank/DDBJ databases">
        <title>Two draft genome sequences of Pusillimonas sp. strains isolated from a nitrate- and radionuclide-contaminated groundwater in Russia.</title>
        <authorList>
            <person name="Grouzdev D.S."/>
            <person name="Tourova T.P."/>
            <person name="Goeva M.A."/>
            <person name="Babich T.L."/>
            <person name="Sokolova D.S."/>
            <person name="Abdullin R."/>
            <person name="Poltaraus A.B."/>
            <person name="Toshchakov S.V."/>
            <person name="Nazina T.N."/>
        </authorList>
    </citation>
    <scope>NUCLEOTIDE SEQUENCE [LARGE SCALE GENOMIC DNA]</scope>
    <source>
        <strain evidence="2 3">JR1/69-3-13</strain>
    </source>
</reference>
<organism evidence="2 3">
    <name type="scientific">Pollutimonas subterranea</name>
    <dbReference type="NCBI Taxonomy" id="2045210"/>
    <lineage>
        <taxon>Bacteria</taxon>
        <taxon>Pseudomonadati</taxon>
        <taxon>Pseudomonadota</taxon>
        <taxon>Betaproteobacteria</taxon>
        <taxon>Burkholderiales</taxon>
        <taxon>Alcaligenaceae</taxon>
        <taxon>Pollutimonas</taxon>
    </lineage>
</organism>
<dbReference type="EMBL" id="PDNW01000009">
    <property type="protein sequence ID" value="PLC49668.1"/>
    <property type="molecule type" value="Genomic_DNA"/>
</dbReference>
<comment type="caution">
    <text evidence="2">The sequence shown here is derived from an EMBL/GenBank/DDBJ whole genome shotgun (WGS) entry which is preliminary data.</text>
</comment>
<name>A0A2N4U3S2_9BURK</name>
<dbReference type="AlphaFoldDB" id="A0A2N4U3S2"/>
<proteinExistence type="predicted"/>
<sequence>MSNEMMKNWNEYKPTKTVWLWSAVGAAGLTMIVGFTAGGWMTSSTAAERTQASTELAVATLAADICSNRFLAAADADAKLAALKETDSWKQDTFIEEGGWVTFANMEKPVDGAAELCASRLMAASPSATDSGA</sequence>
<dbReference type="RefSeq" id="WP_102074220.1">
    <property type="nucleotide sequence ID" value="NZ_PDNW01000009.1"/>
</dbReference>
<protein>
    <submittedName>
        <fullName evidence="2">Uncharacterized protein</fullName>
    </submittedName>
</protein>
<evidence type="ECO:0000313" key="2">
    <source>
        <dbReference type="EMBL" id="PLC49668.1"/>
    </source>
</evidence>
<feature type="transmembrane region" description="Helical" evidence="1">
    <location>
        <begin position="20"/>
        <end position="41"/>
    </location>
</feature>
<evidence type="ECO:0000313" key="3">
    <source>
        <dbReference type="Proteomes" id="UP000234190"/>
    </source>
</evidence>
<accession>A0A2N4U3S2</accession>
<keyword evidence="1" id="KW-1133">Transmembrane helix</keyword>
<keyword evidence="1" id="KW-0472">Membrane</keyword>
<dbReference type="Proteomes" id="UP000234190">
    <property type="component" value="Unassembled WGS sequence"/>
</dbReference>
<gene>
    <name evidence="2" type="ORF">CR159_12165</name>
</gene>